<feature type="compositionally biased region" description="Acidic residues" evidence="1">
    <location>
        <begin position="255"/>
        <end position="265"/>
    </location>
</feature>
<feature type="transmembrane region" description="Helical" evidence="2">
    <location>
        <begin position="149"/>
        <end position="167"/>
    </location>
</feature>
<feature type="domain" description="Zinc-ribbon" evidence="3">
    <location>
        <begin position="8"/>
        <end position="29"/>
    </location>
</feature>
<accession>A0A0R2LHB2</accession>
<dbReference type="RefSeq" id="WP_057879023.1">
    <property type="nucleotide sequence ID" value="NZ_JQCA01000118.1"/>
</dbReference>
<name>A0A0R2LHB2_9LACO</name>
<evidence type="ECO:0000256" key="1">
    <source>
        <dbReference type="SAM" id="MobiDB-lite"/>
    </source>
</evidence>
<feature type="compositionally biased region" description="Basic and acidic residues" evidence="1">
    <location>
        <begin position="241"/>
        <end position="250"/>
    </location>
</feature>
<dbReference type="STRING" id="616990.IV54_GL000517"/>
<feature type="compositionally biased region" description="Low complexity" evidence="1">
    <location>
        <begin position="266"/>
        <end position="275"/>
    </location>
</feature>
<gene>
    <name evidence="4" type="ORF">IV54_GL000517</name>
</gene>
<dbReference type="InterPro" id="IPR026870">
    <property type="entry name" value="Zinc_ribbon_dom"/>
</dbReference>
<evidence type="ECO:0000256" key="2">
    <source>
        <dbReference type="SAM" id="Phobius"/>
    </source>
</evidence>
<keyword evidence="5" id="KW-1185">Reference proteome</keyword>
<evidence type="ECO:0000259" key="3">
    <source>
        <dbReference type="Pfam" id="PF13240"/>
    </source>
</evidence>
<feature type="region of interest" description="Disordered" evidence="1">
    <location>
        <begin position="225"/>
        <end position="275"/>
    </location>
</feature>
<keyword evidence="2" id="KW-1133">Transmembrane helix</keyword>
<proteinExistence type="predicted"/>
<reference evidence="4 5" key="1">
    <citation type="journal article" date="2015" name="Genome Announc.">
        <title>Expanding the biotechnology potential of lactobacilli through comparative genomics of 213 strains and associated genera.</title>
        <authorList>
            <person name="Sun Z."/>
            <person name="Harris H.M."/>
            <person name="McCann A."/>
            <person name="Guo C."/>
            <person name="Argimon S."/>
            <person name="Zhang W."/>
            <person name="Yang X."/>
            <person name="Jeffery I.B."/>
            <person name="Cooney J.C."/>
            <person name="Kagawa T.F."/>
            <person name="Liu W."/>
            <person name="Song Y."/>
            <person name="Salvetti E."/>
            <person name="Wrobel A."/>
            <person name="Rasinkangas P."/>
            <person name="Parkhill J."/>
            <person name="Rea M.C."/>
            <person name="O'Sullivan O."/>
            <person name="Ritari J."/>
            <person name="Douillard F.P."/>
            <person name="Paul Ross R."/>
            <person name="Yang R."/>
            <person name="Briner A.E."/>
            <person name="Felis G.E."/>
            <person name="de Vos W.M."/>
            <person name="Barrangou R."/>
            <person name="Klaenhammer T.R."/>
            <person name="Caufield P.W."/>
            <person name="Cui Y."/>
            <person name="Zhang H."/>
            <person name="O'Toole P.W."/>
        </authorList>
    </citation>
    <scope>NUCLEOTIDE SEQUENCE [LARGE SCALE GENOMIC DNA]</scope>
    <source>
        <strain evidence="4 5">DSM 22467</strain>
    </source>
</reference>
<feature type="transmembrane region" description="Helical" evidence="2">
    <location>
        <begin position="113"/>
        <end position="137"/>
    </location>
</feature>
<dbReference type="OrthoDB" id="2322628at2"/>
<evidence type="ECO:0000313" key="4">
    <source>
        <dbReference type="EMBL" id="KRO01189.1"/>
    </source>
</evidence>
<evidence type="ECO:0000313" key="5">
    <source>
        <dbReference type="Proteomes" id="UP000051906"/>
    </source>
</evidence>
<feature type="compositionally biased region" description="Low complexity" evidence="1">
    <location>
        <begin position="228"/>
        <end position="238"/>
    </location>
</feature>
<dbReference type="Pfam" id="PF13240">
    <property type="entry name" value="Zn_Ribbon_1"/>
    <property type="match status" value="1"/>
</dbReference>
<feature type="compositionally biased region" description="Polar residues" evidence="1">
    <location>
        <begin position="288"/>
        <end position="299"/>
    </location>
</feature>
<keyword evidence="2" id="KW-0472">Membrane</keyword>
<feature type="transmembrane region" description="Helical" evidence="2">
    <location>
        <begin position="192"/>
        <end position="211"/>
    </location>
</feature>
<dbReference type="Pfam" id="PF05656">
    <property type="entry name" value="DUF805"/>
    <property type="match status" value="1"/>
</dbReference>
<protein>
    <submittedName>
        <fullName evidence="4">Integral membrane protein</fullName>
    </submittedName>
</protein>
<organism evidence="4 5">
    <name type="scientific">Levilactobacillus paucivorans</name>
    <dbReference type="NCBI Taxonomy" id="616990"/>
    <lineage>
        <taxon>Bacteria</taxon>
        <taxon>Bacillati</taxon>
        <taxon>Bacillota</taxon>
        <taxon>Bacilli</taxon>
        <taxon>Lactobacillales</taxon>
        <taxon>Lactobacillaceae</taxon>
        <taxon>Levilactobacillus</taxon>
    </lineage>
</organism>
<feature type="transmembrane region" description="Helical" evidence="2">
    <location>
        <begin position="82"/>
        <end position="101"/>
    </location>
</feature>
<dbReference type="InterPro" id="IPR008523">
    <property type="entry name" value="DUF805"/>
</dbReference>
<feature type="region of interest" description="Disordered" evidence="1">
    <location>
        <begin position="288"/>
        <end position="314"/>
    </location>
</feature>
<dbReference type="PANTHER" id="PTHR34980:SF2">
    <property type="entry name" value="INNER MEMBRANE PROTEIN YHAH-RELATED"/>
    <property type="match status" value="1"/>
</dbReference>
<dbReference type="PANTHER" id="PTHR34980">
    <property type="entry name" value="INNER MEMBRANE PROTEIN-RELATED-RELATED"/>
    <property type="match status" value="1"/>
</dbReference>
<dbReference type="Proteomes" id="UP000051906">
    <property type="component" value="Unassembled WGS sequence"/>
</dbReference>
<sequence length="314" mass="35381">MEEEPTYYCSHCGKKILKNSEFCPHCGTKQDSIFKNKQSIEIHSNSTSTMNQTSNENMLQSLKYGITDAFTIDKRMSRAAFWWWYLDVIIMGLILSAPLPIFYKKLAFDDDQLWTVLLLLFSITYTFLAIACLTAEIRRLHDTNRSGHFLWLLLLPLVGPIIILIFLSQKSDVSGSRFDRNFSKNLWFKKPLPWTILIMGALLTTGSLITTTQFVNSEDLSAYGLPDNSTSGTSSTENNDADSKDDKIEDSSQNDNEEDESDDTSDLPSLDLGDSTIDIANSKDFTTNATESWAGSTLNPDKISVYKTDGEYTK</sequence>
<keyword evidence="2" id="KW-0812">Transmembrane</keyword>
<dbReference type="EMBL" id="JQCA01000118">
    <property type="protein sequence ID" value="KRO01189.1"/>
    <property type="molecule type" value="Genomic_DNA"/>
</dbReference>
<dbReference type="AlphaFoldDB" id="A0A0R2LHB2"/>
<dbReference type="PATRIC" id="fig|616990.3.peg.555"/>
<comment type="caution">
    <text evidence="4">The sequence shown here is derived from an EMBL/GenBank/DDBJ whole genome shotgun (WGS) entry which is preliminary data.</text>
</comment>
<dbReference type="GO" id="GO:0005886">
    <property type="term" value="C:plasma membrane"/>
    <property type="evidence" value="ECO:0007669"/>
    <property type="project" value="TreeGrafter"/>
</dbReference>